<organism evidence="1 2">
    <name type="scientific">Populus alba</name>
    <name type="common">White poplar</name>
    <dbReference type="NCBI Taxonomy" id="43335"/>
    <lineage>
        <taxon>Eukaryota</taxon>
        <taxon>Viridiplantae</taxon>
        <taxon>Streptophyta</taxon>
        <taxon>Embryophyta</taxon>
        <taxon>Tracheophyta</taxon>
        <taxon>Spermatophyta</taxon>
        <taxon>Magnoliopsida</taxon>
        <taxon>eudicotyledons</taxon>
        <taxon>Gunneridae</taxon>
        <taxon>Pentapetalae</taxon>
        <taxon>rosids</taxon>
        <taxon>fabids</taxon>
        <taxon>Malpighiales</taxon>
        <taxon>Salicaceae</taxon>
        <taxon>Saliceae</taxon>
        <taxon>Populus</taxon>
    </lineage>
</organism>
<dbReference type="EMBL" id="RCHU02000009">
    <property type="protein sequence ID" value="KAL3580779.1"/>
    <property type="molecule type" value="Genomic_DNA"/>
</dbReference>
<gene>
    <name evidence="1" type="ORF">D5086_018614</name>
</gene>
<dbReference type="Proteomes" id="UP000309997">
    <property type="component" value="Unassembled WGS sequence"/>
</dbReference>
<sequence>MISALSDAFRLCMALVVLKAIGHPMPGDSVVRKKERSSELCSPYGQTHKGLKQHISMAPLIQKRDLGFLPALASRAHRASYEKGA</sequence>
<reference evidence="1 2" key="1">
    <citation type="journal article" date="2024" name="Plant Biotechnol. J.">
        <title>Genome and CRISPR/Cas9 system of a widespread forest tree (Populus alba) in the world.</title>
        <authorList>
            <person name="Liu Y.J."/>
            <person name="Jiang P.F."/>
            <person name="Han X.M."/>
            <person name="Li X.Y."/>
            <person name="Wang H.M."/>
            <person name="Wang Y.J."/>
            <person name="Wang X.X."/>
            <person name="Zeng Q.Y."/>
        </authorList>
    </citation>
    <scope>NUCLEOTIDE SEQUENCE [LARGE SCALE GENOMIC DNA]</scope>
    <source>
        <strain evidence="2">cv. PAL-ZL1</strain>
    </source>
</reference>
<evidence type="ECO:0000313" key="1">
    <source>
        <dbReference type="EMBL" id="KAL3580779.1"/>
    </source>
</evidence>
<proteinExistence type="predicted"/>
<name>A0ACC4BRQ9_POPAL</name>
<protein>
    <submittedName>
        <fullName evidence="1">Uncharacterized protein</fullName>
    </submittedName>
</protein>
<accession>A0ACC4BRQ9</accession>
<comment type="caution">
    <text evidence="1">The sequence shown here is derived from an EMBL/GenBank/DDBJ whole genome shotgun (WGS) entry which is preliminary data.</text>
</comment>
<evidence type="ECO:0000313" key="2">
    <source>
        <dbReference type="Proteomes" id="UP000309997"/>
    </source>
</evidence>
<keyword evidence="2" id="KW-1185">Reference proteome</keyword>